<organism evidence="2 3">
    <name type="scientific">Sporormia fimetaria CBS 119925</name>
    <dbReference type="NCBI Taxonomy" id="1340428"/>
    <lineage>
        <taxon>Eukaryota</taxon>
        <taxon>Fungi</taxon>
        <taxon>Dikarya</taxon>
        <taxon>Ascomycota</taxon>
        <taxon>Pezizomycotina</taxon>
        <taxon>Dothideomycetes</taxon>
        <taxon>Pleosporomycetidae</taxon>
        <taxon>Pleosporales</taxon>
        <taxon>Sporormiaceae</taxon>
        <taxon>Sporormia</taxon>
    </lineage>
</organism>
<accession>A0A6A6UVP6</accession>
<feature type="region of interest" description="Disordered" evidence="1">
    <location>
        <begin position="132"/>
        <end position="158"/>
    </location>
</feature>
<sequence>MSTVNDAKGKGKEKVREEEDIEKSAGKEKAKIDRREKKVKQDDSDERKGRELQCTPARKSQQGRRKTEPKIQEVVPYQKQKAGDSHFPFPNLPVLVRDMIYGIYLEHHEDGPRRDYYTDVGQEQQYWHHSPSDAFSQLPTEGTANNDPLLTGASDQQMHSSDAFLQIPAEDANNNGPLPAGASDQQSYPQELTFEWDSTTLNPAVYTPVPYTQFGPFDSSDPFHPYNYLGYNAPPAISRRGHVWRRLEGDLHVLEEVEVKLVDKPYGDGHISDATYKAYCKYAAEYAIGLKRYTHVTEAANFPADKHLHCNLANNPHGKVEIPISIRGNFCFNLPPLCLVNRQSLGEVLNFGLGDHLQLTATVANFNYRPLFRLCRLLNRANIPIRPSQVTIKMRFSDDRSRTFDQENLTWLFTKHWFEEYPLWHPTLLDGEIADDQTESQYCEGFGNYYGTEFEVHDENTEDEYEHKHGTGFKQREEKKIPKEGRRKDGNQEKERQKPQSGDQKEEKTEERKEPESSFIFKRKYTEGPKGLLEMFMIHIRQAAHLWRKAPHIWMHPTVNALREYRKFAHVHKPIFSPYLYKHWNRAFAEEAIKMVAHGVYLCLRQERPSDLVRVPDGSQQAPISTMMVGITTQGPHLRGGTNSLSSILS</sequence>
<evidence type="ECO:0000313" key="3">
    <source>
        <dbReference type="Proteomes" id="UP000799440"/>
    </source>
</evidence>
<evidence type="ECO:0000313" key="2">
    <source>
        <dbReference type="EMBL" id="KAF2742205.1"/>
    </source>
</evidence>
<proteinExistence type="predicted"/>
<protein>
    <submittedName>
        <fullName evidence="2">Uncharacterized protein</fullName>
    </submittedName>
</protein>
<feature type="compositionally biased region" description="Basic and acidic residues" evidence="1">
    <location>
        <begin position="7"/>
        <end position="51"/>
    </location>
</feature>
<evidence type="ECO:0000256" key="1">
    <source>
        <dbReference type="SAM" id="MobiDB-lite"/>
    </source>
</evidence>
<dbReference type="AlphaFoldDB" id="A0A6A6UVP6"/>
<feature type="region of interest" description="Disordered" evidence="1">
    <location>
        <begin position="459"/>
        <end position="520"/>
    </location>
</feature>
<feature type="compositionally biased region" description="Basic and acidic residues" evidence="1">
    <location>
        <begin position="459"/>
        <end position="516"/>
    </location>
</feature>
<dbReference type="EMBL" id="MU006613">
    <property type="protein sequence ID" value="KAF2742205.1"/>
    <property type="molecule type" value="Genomic_DNA"/>
</dbReference>
<feature type="region of interest" description="Disordered" evidence="1">
    <location>
        <begin position="1"/>
        <end position="71"/>
    </location>
</feature>
<reference evidence="2" key="1">
    <citation type="journal article" date="2020" name="Stud. Mycol.">
        <title>101 Dothideomycetes genomes: a test case for predicting lifestyles and emergence of pathogens.</title>
        <authorList>
            <person name="Haridas S."/>
            <person name="Albert R."/>
            <person name="Binder M."/>
            <person name="Bloem J."/>
            <person name="Labutti K."/>
            <person name="Salamov A."/>
            <person name="Andreopoulos B."/>
            <person name="Baker S."/>
            <person name="Barry K."/>
            <person name="Bills G."/>
            <person name="Bluhm B."/>
            <person name="Cannon C."/>
            <person name="Castanera R."/>
            <person name="Culley D."/>
            <person name="Daum C."/>
            <person name="Ezra D."/>
            <person name="Gonzalez J."/>
            <person name="Henrissat B."/>
            <person name="Kuo A."/>
            <person name="Liang C."/>
            <person name="Lipzen A."/>
            <person name="Lutzoni F."/>
            <person name="Magnuson J."/>
            <person name="Mondo S."/>
            <person name="Nolan M."/>
            <person name="Ohm R."/>
            <person name="Pangilinan J."/>
            <person name="Park H.-J."/>
            <person name="Ramirez L."/>
            <person name="Alfaro M."/>
            <person name="Sun H."/>
            <person name="Tritt A."/>
            <person name="Yoshinaga Y."/>
            <person name="Zwiers L.-H."/>
            <person name="Turgeon B."/>
            <person name="Goodwin S."/>
            <person name="Spatafora J."/>
            <person name="Crous P."/>
            <person name="Grigoriev I."/>
        </authorList>
    </citation>
    <scope>NUCLEOTIDE SEQUENCE</scope>
    <source>
        <strain evidence="2">CBS 119925</strain>
    </source>
</reference>
<dbReference type="Proteomes" id="UP000799440">
    <property type="component" value="Unassembled WGS sequence"/>
</dbReference>
<gene>
    <name evidence="2" type="ORF">M011DRAFT_512577</name>
</gene>
<name>A0A6A6UVP6_9PLEO</name>
<keyword evidence="3" id="KW-1185">Reference proteome</keyword>